<name>A0A4Q1QSY0_9ACTN</name>
<organism evidence="6 7">
    <name type="scientific">Streptomyces sioyaensis</name>
    <dbReference type="NCBI Taxonomy" id="67364"/>
    <lineage>
        <taxon>Bacteria</taxon>
        <taxon>Bacillati</taxon>
        <taxon>Actinomycetota</taxon>
        <taxon>Actinomycetes</taxon>
        <taxon>Kitasatosporales</taxon>
        <taxon>Streptomycetaceae</taxon>
        <taxon>Streptomyces</taxon>
    </lineage>
</organism>
<dbReference type="PANTHER" id="PTHR30136:SF24">
    <property type="entry name" value="HTH-TYPE TRANSCRIPTIONAL REPRESSOR ALLR"/>
    <property type="match status" value="1"/>
</dbReference>
<dbReference type="SUPFAM" id="SSF46785">
    <property type="entry name" value="Winged helix' DNA-binding domain"/>
    <property type="match status" value="1"/>
</dbReference>
<dbReference type="GO" id="GO:0003677">
    <property type="term" value="F:DNA binding"/>
    <property type="evidence" value="ECO:0007669"/>
    <property type="project" value="UniProtKB-KW"/>
</dbReference>
<keyword evidence="3" id="KW-0804">Transcription</keyword>
<feature type="domain" description="HTH iclR-type" evidence="4">
    <location>
        <begin position="6"/>
        <end position="66"/>
    </location>
</feature>
<dbReference type="Pfam" id="PF01614">
    <property type="entry name" value="IclR_C"/>
    <property type="match status" value="1"/>
</dbReference>
<dbReference type="InterPro" id="IPR036388">
    <property type="entry name" value="WH-like_DNA-bd_sf"/>
</dbReference>
<dbReference type="Proteomes" id="UP000289482">
    <property type="component" value="Unassembled WGS sequence"/>
</dbReference>
<dbReference type="EMBL" id="SDIF01000054">
    <property type="protein sequence ID" value="RXS65245.1"/>
    <property type="molecule type" value="Genomic_DNA"/>
</dbReference>
<accession>A0A4Q1QSY0</accession>
<evidence type="ECO:0000259" key="4">
    <source>
        <dbReference type="PROSITE" id="PS51077"/>
    </source>
</evidence>
<evidence type="ECO:0000256" key="3">
    <source>
        <dbReference type="ARBA" id="ARBA00023163"/>
    </source>
</evidence>
<dbReference type="SMART" id="SM00346">
    <property type="entry name" value="HTH_ICLR"/>
    <property type="match status" value="1"/>
</dbReference>
<dbReference type="InterPro" id="IPR005471">
    <property type="entry name" value="Tscrpt_reg_IclR_N"/>
</dbReference>
<dbReference type="Gene3D" id="3.30.450.40">
    <property type="match status" value="1"/>
</dbReference>
<evidence type="ECO:0000313" key="6">
    <source>
        <dbReference type="EMBL" id="RXS65245.1"/>
    </source>
</evidence>
<dbReference type="Gene3D" id="1.10.10.10">
    <property type="entry name" value="Winged helix-like DNA-binding domain superfamily/Winged helix DNA-binding domain"/>
    <property type="match status" value="1"/>
</dbReference>
<dbReference type="InterPro" id="IPR036390">
    <property type="entry name" value="WH_DNA-bd_sf"/>
</dbReference>
<dbReference type="AlphaFoldDB" id="A0A4Q1QSY0"/>
<dbReference type="InterPro" id="IPR050707">
    <property type="entry name" value="HTH_MetabolicPath_Reg"/>
</dbReference>
<dbReference type="InterPro" id="IPR014757">
    <property type="entry name" value="Tscrpt_reg_IclR_C"/>
</dbReference>
<dbReference type="PROSITE" id="PS51077">
    <property type="entry name" value="HTH_ICLR"/>
    <property type="match status" value="1"/>
</dbReference>
<gene>
    <name evidence="6" type="ORF">EST54_19355</name>
</gene>
<dbReference type="PROSITE" id="PS51078">
    <property type="entry name" value="ICLR_ED"/>
    <property type="match status" value="1"/>
</dbReference>
<dbReference type="GO" id="GO:0045892">
    <property type="term" value="P:negative regulation of DNA-templated transcription"/>
    <property type="evidence" value="ECO:0007669"/>
    <property type="project" value="TreeGrafter"/>
</dbReference>
<dbReference type="InterPro" id="IPR029016">
    <property type="entry name" value="GAF-like_dom_sf"/>
</dbReference>
<sequence>MSNDSLSSVKRALEVLRALGQGPMRVQAMAHAIGREKTQVSRTLKVLAEEGFAVRDPETMEYRLGWQFFALAAAAEENPLRHEAPRVLRALVQQLGESAHLTTLAGNAAVTVLSERPVRTLQVHERVGQTSPLNCTSCGRALLLGVPDDEVVALFAAADATGEPLPGSERAPRTVPALLERLHEERRAGYVVSIEEHEPGMTAVAAPVRDFRGAPVAAVNISAPTMRLPPEAHPPVIEAVLSACKRLSETLGYANH</sequence>
<feature type="domain" description="IclR-ED" evidence="5">
    <location>
        <begin position="67"/>
        <end position="253"/>
    </location>
</feature>
<evidence type="ECO:0000259" key="5">
    <source>
        <dbReference type="PROSITE" id="PS51078"/>
    </source>
</evidence>
<dbReference type="SUPFAM" id="SSF55781">
    <property type="entry name" value="GAF domain-like"/>
    <property type="match status" value="1"/>
</dbReference>
<dbReference type="GeneID" id="95780090"/>
<dbReference type="Pfam" id="PF09339">
    <property type="entry name" value="HTH_IclR"/>
    <property type="match status" value="1"/>
</dbReference>
<proteinExistence type="predicted"/>
<dbReference type="GO" id="GO:0003700">
    <property type="term" value="F:DNA-binding transcription factor activity"/>
    <property type="evidence" value="ECO:0007669"/>
    <property type="project" value="TreeGrafter"/>
</dbReference>
<reference evidence="6 7" key="1">
    <citation type="submission" date="2019-01" db="EMBL/GenBank/DDBJ databases">
        <title>Draft genome sequences of the type strain Streptomyces sioyaensis DSM 40032 and its novel strain, TM32, a thermotolerant antibiotics-producing actinobacterium.</title>
        <authorList>
            <person name="Nakaew N."/>
            <person name="Lumyong S."/>
            <person name="Sloan W.T."/>
            <person name="Sungthong R."/>
        </authorList>
    </citation>
    <scope>NUCLEOTIDE SEQUENCE [LARGE SCALE GENOMIC DNA]</scope>
    <source>
        <strain evidence="6 7">DSM 40032</strain>
    </source>
</reference>
<dbReference type="PANTHER" id="PTHR30136">
    <property type="entry name" value="HELIX-TURN-HELIX TRANSCRIPTIONAL REGULATOR, ICLR FAMILY"/>
    <property type="match status" value="1"/>
</dbReference>
<keyword evidence="2" id="KW-0238">DNA-binding</keyword>
<comment type="caution">
    <text evidence="6">The sequence shown here is derived from an EMBL/GenBank/DDBJ whole genome shotgun (WGS) entry which is preliminary data.</text>
</comment>
<keyword evidence="7" id="KW-1185">Reference proteome</keyword>
<evidence type="ECO:0000256" key="1">
    <source>
        <dbReference type="ARBA" id="ARBA00023015"/>
    </source>
</evidence>
<evidence type="ECO:0000256" key="2">
    <source>
        <dbReference type="ARBA" id="ARBA00023125"/>
    </source>
</evidence>
<dbReference type="RefSeq" id="WP_129248897.1">
    <property type="nucleotide sequence ID" value="NZ_JABZEL010000008.1"/>
</dbReference>
<protein>
    <submittedName>
        <fullName evidence="6">IclR family transcriptional regulator</fullName>
    </submittedName>
</protein>
<evidence type="ECO:0000313" key="7">
    <source>
        <dbReference type="Proteomes" id="UP000289482"/>
    </source>
</evidence>
<keyword evidence="1" id="KW-0805">Transcription regulation</keyword>